<sequence length="185" mass="21368">MTRKWEWVRISKLNWLWTRKSLRVYMSSRLLSVANEHNSIVAVVRKGHLQRIKKHWQQPVAASHVVRHGDKVECSISELQPLKAEGEDIPLDIVYEDDHVLVVNKPAHMGKLQQNRKYYATYNALLEIKEPLLKETSLLNSEFTGGRGVWTVYSCIYIVYVQDAGVKAILFEESIVKQKDPTQGI</sequence>
<dbReference type="InterPro" id="IPR020103">
    <property type="entry name" value="PsdUridine_synth_cat_dom_sf"/>
</dbReference>
<accession>A0A2U1PH36</accession>
<reference evidence="1 2" key="1">
    <citation type="journal article" date="2018" name="Mol. Plant">
        <title>The genome of Artemisia annua provides insight into the evolution of Asteraceae family and artemisinin biosynthesis.</title>
        <authorList>
            <person name="Shen Q."/>
            <person name="Zhang L."/>
            <person name="Liao Z."/>
            <person name="Wang S."/>
            <person name="Yan T."/>
            <person name="Shi P."/>
            <person name="Liu M."/>
            <person name="Fu X."/>
            <person name="Pan Q."/>
            <person name="Wang Y."/>
            <person name="Lv Z."/>
            <person name="Lu X."/>
            <person name="Zhang F."/>
            <person name="Jiang W."/>
            <person name="Ma Y."/>
            <person name="Chen M."/>
            <person name="Hao X."/>
            <person name="Li L."/>
            <person name="Tang Y."/>
            <person name="Lv G."/>
            <person name="Zhou Y."/>
            <person name="Sun X."/>
            <person name="Brodelius P.E."/>
            <person name="Rose J.K.C."/>
            <person name="Tang K."/>
        </authorList>
    </citation>
    <scope>NUCLEOTIDE SEQUENCE [LARGE SCALE GENOMIC DNA]</scope>
    <source>
        <strain evidence="2">cv. Huhao1</strain>
        <tissue evidence="1">Leaf</tissue>
    </source>
</reference>
<name>A0A2U1PH36_ARTAN</name>
<comment type="caution">
    <text evidence="1">The sequence shown here is derived from an EMBL/GenBank/DDBJ whole genome shotgun (WGS) entry which is preliminary data.</text>
</comment>
<evidence type="ECO:0000313" key="1">
    <source>
        <dbReference type="EMBL" id="PWA85081.1"/>
    </source>
</evidence>
<proteinExistence type="predicted"/>
<dbReference type="STRING" id="35608.A0A2U1PH36"/>
<gene>
    <name evidence="1" type="ORF">CTI12_AA153360</name>
</gene>
<dbReference type="OrthoDB" id="418349at2759"/>
<protein>
    <submittedName>
        <fullName evidence="1">Pseudouridine synthase, catalytic domain-containing protein</fullName>
    </submittedName>
</protein>
<dbReference type="EMBL" id="PKPP01001161">
    <property type="protein sequence ID" value="PWA85081.1"/>
    <property type="molecule type" value="Genomic_DNA"/>
</dbReference>
<dbReference type="GO" id="GO:0009982">
    <property type="term" value="F:pseudouridine synthase activity"/>
    <property type="evidence" value="ECO:0007669"/>
    <property type="project" value="InterPro"/>
</dbReference>
<dbReference type="GO" id="GO:0001522">
    <property type="term" value="P:pseudouridine synthesis"/>
    <property type="evidence" value="ECO:0007669"/>
    <property type="project" value="InterPro"/>
</dbReference>
<dbReference type="Proteomes" id="UP000245207">
    <property type="component" value="Unassembled WGS sequence"/>
</dbReference>
<evidence type="ECO:0000313" key="2">
    <source>
        <dbReference type="Proteomes" id="UP000245207"/>
    </source>
</evidence>
<organism evidence="1 2">
    <name type="scientific">Artemisia annua</name>
    <name type="common">Sweet wormwood</name>
    <dbReference type="NCBI Taxonomy" id="35608"/>
    <lineage>
        <taxon>Eukaryota</taxon>
        <taxon>Viridiplantae</taxon>
        <taxon>Streptophyta</taxon>
        <taxon>Embryophyta</taxon>
        <taxon>Tracheophyta</taxon>
        <taxon>Spermatophyta</taxon>
        <taxon>Magnoliopsida</taxon>
        <taxon>eudicotyledons</taxon>
        <taxon>Gunneridae</taxon>
        <taxon>Pentapetalae</taxon>
        <taxon>asterids</taxon>
        <taxon>campanulids</taxon>
        <taxon>Asterales</taxon>
        <taxon>Asteraceae</taxon>
        <taxon>Asteroideae</taxon>
        <taxon>Anthemideae</taxon>
        <taxon>Artemisiinae</taxon>
        <taxon>Artemisia</taxon>
    </lineage>
</organism>
<dbReference type="SUPFAM" id="SSF55120">
    <property type="entry name" value="Pseudouridine synthase"/>
    <property type="match status" value="1"/>
</dbReference>
<dbReference type="GO" id="GO:0003723">
    <property type="term" value="F:RNA binding"/>
    <property type="evidence" value="ECO:0007669"/>
    <property type="project" value="InterPro"/>
</dbReference>
<dbReference type="AlphaFoldDB" id="A0A2U1PH36"/>
<keyword evidence="2" id="KW-1185">Reference proteome</keyword>